<evidence type="ECO:0000259" key="2">
    <source>
        <dbReference type="PROSITE" id="PS50991"/>
    </source>
</evidence>
<dbReference type="Pfam" id="PF00682">
    <property type="entry name" value="HMGL-like"/>
    <property type="match status" value="1"/>
</dbReference>
<dbReference type="GO" id="GO:0004410">
    <property type="term" value="F:homocitrate synthase activity"/>
    <property type="evidence" value="ECO:0007669"/>
    <property type="project" value="UniProtKB-EC"/>
</dbReference>
<dbReference type="PANTHER" id="PTHR42880">
    <property type="entry name" value="HOMOCITRATE SYNTHASE"/>
    <property type="match status" value="1"/>
</dbReference>
<protein>
    <submittedName>
        <fullName evidence="3">Homocitrate synthase</fullName>
        <ecNumber evidence="3">2.3.3.14</ecNumber>
    </submittedName>
</protein>
<name>A0A3B0TZT7_9ZZZZ</name>
<sequence>MKIKPIIIDTTLRDGEQAPGVVFSLDEKMEICRLLDEVGIPEVEIGTPAISKNEECEIRELINAGFNFKSTCWARATINDLRAAKSAGAERVNLSFPVSGIQLNALGKSRGWVMDSLPGAMGFANNHFEFVAVGAQDASRADWGFLCDYIDYSTFLGAERIRIADTVGILNPLQTQEIFINLNEKFPKVDFEFHGHNDLGMATANHLAALSGGALAVSLTVNGIGERAGNAALEQVLAALKYSQGVGLGYRFEYLCELCEKVAAFSHRKITEGMPIVGSNAFTHESGIHCHSLLKDQIAYQPFKAEDIGKQTRMVIGKHSGTSSVKGFLESRGVILPKEHLQVILERIKEIAYQKKRVLKHSEVLNIVSVLTSKNAAG</sequence>
<keyword evidence="1 3" id="KW-0808">Transferase</keyword>
<dbReference type="Pfam" id="PF22617">
    <property type="entry name" value="HCS_D2"/>
    <property type="match status" value="1"/>
</dbReference>
<proteinExistence type="predicted"/>
<dbReference type="GO" id="GO:0019752">
    <property type="term" value="P:carboxylic acid metabolic process"/>
    <property type="evidence" value="ECO:0007669"/>
    <property type="project" value="InterPro"/>
</dbReference>
<dbReference type="PROSITE" id="PS00815">
    <property type="entry name" value="AIPM_HOMOCIT_SYNTH_1"/>
    <property type="match status" value="1"/>
</dbReference>
<dbReference type="Gene3D" id="1.10.238.260">
    <property type="match status" value="1"/>
</dbReference>
<dbReference type="EC" id="2.3.3.14" evidence="3"/>
<dbReference type="InterPro" id="IPR002034">
    <property type="entry name" value="AIPM/Hcit_synth_CS"/>
</dbReference>
<dbReference type="PROSITE" id="PS00816">
    <property type="entry name" value="AIPM_HOMOCIT_SYNTH_2"/>
    <property type="match status" value="1"/>
</dbReference>
<feature type="domain" description="Pyruvate carboxyltransferase" evidence="2">
    <location>
        <begin position="5"/>
        <end position="256"/>
    </location>
</feature>
<evidence type="ECO:0000313" key="3">
    <source>
        <dbReference type="EMBL" id="VAW22270.1"/>
    </source>
</evidence>
<dbReference type="PROSITE" id="PS50991">
    <property type="entry name" value="PYR_CT"/>
    <property type="match status" value="1"/>
</dbReference>
<organism evidence="3">
    <name type="scientific">hydrothermal vent metagenome</name>
    <dbReference type="NCBI Taxonomy" id="652676"/>
    <lineage>
        <taxon>unclassified sequences</taxon>
        <taxon>metagenomes</taxon>
        <taxon>ecological metagenomes</taxon>
    </lineage>
</organism>
<dbReference type="InterPro" id="IPR013785">
    <property type="entry name" value="Aldolase_TIM"/>
</dbReference>
<dbReference type="EMBL" id="UOEP01000169">
    <property type="protein sequence ID" value="VAW22270.1"/>
    <property type="molecule type" value="Genomic_DNA"/>
</dbReference>
<gene>
    <name evidence="3" type="ORF">MNBD_BACTEROID01-1432</name>
</gene>
<accession>A0A3B0TZT7</accession>
<dbReference type="SUPFAM" id="SSF51569">
    <property type="entry name" value="Aldolase"/>
    <property type="match status" value="1"/>
</dbReference>
<dbReference type="PANTHER" id="PTHR42880:SF1">
    <property type="entry name" value="ISOPROPYLMALATE_HOMOCITRATE_CITRAMALATE SYNTHASE FAMILY PROTEIN"/>
    <property type="match status" value="1"/>
</dbReference>
<dbReference type="AlphaFoldDB" id="A0A3B0TZT7"/>
<evidence type="ECO:0000256" key="1">
    <source>
        <dbReference type="ARBA" id="ARBA00022679"/>
    </source>
</evidence>
<keyword evidence="3" id="KW-0012">Acyltransferase</keyword>
<reference evidence="3" key="1">
    <citation type="submission" date="2018-06" db="EMBL/GenBank/DDBJ databases">
        <authorList>
            <person name="Zhirakovskaya E."/>
        </authorList>
    </citation>
    <scope>NUCLEOTIDE SEQUENCE</scope>
</reference>
<dbReference type="Gene3D" id="3.20.20.70">
    <property type="entry name" value="Aldolase class I"/>
    <property type="match status" value="1"/>
</dbReference>
<dbReference type="InterPro" id="IPR054691">
    <property type="entry name" value="LeuA/HCS_post-cat"/>
</dbReference>
<dbReference type="InterPro" id="IPR000891">
    <property type="entry name" value="PYR_CT"/>
</dbReference>